<evidence type="ECO:0000313" key="2">
    <source>
        <dbReference type="EMBL" id="MBB2151363.1"/>
    </source>
</evidence>
<evidence type="ECO:0000313" key="3">
    <source>
        <dbReference type="Proteomes" id="UP000636110"/>
    </source>
</evidence>
<name>A0ABR6F3S6_9SPHI</name>
<accession>A0ABR6F3S6</accession>
<dbReference type="InterPro" id="IPR007815">
    <property type="entry name" value="Emycin_Estase"/>
</dbReference>
<protein>
    <recommendedName>
        <fullName evidence="4">Erythromycin esterase family protein</fullName>
    </recommendedName>
</protein>
<organism evidence="2 3">
    <name type="scientific">Pedobacter gandavensis</name>
    <dbReference type="NCBI Taxonomy" id="2679963"/>
    <lineage>
        <taxon>Bacteria</taxon>
        <taxon>Pseudomonadati</taxon>
        <taxon>Bacteroidota</taxon>
        <taxon>Sphingobacteriia</taxon>
        <taxon>Sphingobacteriales</taxon>
        <taxon>Sphingobacteriaceae</taxon>
        <taxon>Pedobacter</taxon>
    </lineage>
</organism>
<dbReference type="SUPFAM" id="SSF159501">
    <property type="entry name" value="EreA/ChaN-like"/>
    <property type="match status" value="1"/>
</dbReference>
<dbReference type="PANTHER" id="PTHR31299:SF0">
    <property type="entry name" value="ESTERASE, PUTATIVE (AFU_ORTHOLOGUE AFUA_1G05850)-RELATED"/>
    <property type="match status" value="1"/>
</dbReference>
<sequence>MKTILPVLIATLCLSLNSQAQKANSQNNTNGVYQVDKTNQKKFISNAKPLIEQMGQKRIVALGEGTHGTAEFNTLRYWITRELIEKKGFTHIAFENDLSDGLLLNQELNTKADLTTIMKNRLLSIWQNEETKELLTWVRSYNQSHKKRISIEGIDYVYLNADIEALQKTLAHQPLLLAKVEQLKAPANLQDEVWEAMNQKDSKVDFKAMTKSSYQGYLMADSLDQMIRTGNLSAETKSTSHLIILNVKQGFAPFYHQLTKTDEPSRDVNMADNVAEILKNSNEKMIIWAHNAHVAKTGIYDNAVGGMGGEISKRFPGQYFVMGTSTATGTFAATEQSRDTYTNPMKAYPLEQTVPESWETRFASLAKPAFYLFPKLYNSKNEVKPVRFIGYTPKSDPSTNDKTNISNLFDAFLFISDTNAATALK</sequence>
<dbReference type="Pfam" id="PF05139">
    <property type="entry name" value="Erythro_esteras"/>
    <property type="match status" value="1"/>
</dbReference>
<comment type="caution">
    <text evidence="2">The sequence shown here is derived from an EMBL/GenBank/DDBJ whole genome shotgun (WGS) entry which is preliminary data.</text>
</comment>
<evidence type="ECO:0000256" key="1">
    <source>
        <dbReference type="SAM" id="SignalP"/>
    </source>
</evidence>
<feature type="signal peptide" evidence="1">
    <location>
        <begin position="1"/>
        <end position="20"/>
    </location>
</feature>
<feature type="chain" id="PRO_5046894279" description="Erythromycin esterase family protein" evidence="1">
    <location>
        <begin position="21"/>
        <end position="425"/>
    </location>
</feature>
<dbReference type="Gene3D" id="3.40.1660.10">
    <property type="entry name" value="EreA-like (biosynthetic domain)"/>
    <property type="match status" value="1"/>
</dbReference>
<dbReference type="Proteomes" id="UP000636110">
    <property type="component" value="Unassembled WGS sequence"/>
</dbReference>
<evidence type="ECO:0008006" key="4">
    <source>
        <dbReference type="Google" id="ProtNLM"/>
    </source>
</evidence>
<dbReference type="InterPro" id="IPR052036">
    <property type="entry name" value="Hydrolase/PRTase-associated"/>
</dbReference>
<keyword evidence="3" id="KW-1185">Reference proteome</keyword>
<dbReference type="PANTHER" id="PTHR31299">
    <property type="entry name" value="ESTERASE, PUTATIVE (AFU_ORTHOLOGUE AFUA_1G05850)-RELATED"/>
    <property type="match status" value="1"/>
</dbReference>
<dbReference type="Gene3D" id="3.30.1870.10">
    <property type="entry name" value="EreA-like, domain 2"/>
    <property type="match status" value="1"/>
</dbReference>
<dbReference type="CDD" id="cd14728">
    <property type="entry name" value="Ere-like"/>
    <property type="match status" value="1"/>
</dbReference>
<proteinExistence type="predicted"/>
<gene>
    <name evidence="2" type="ORF">GM920_20855</name>
</gene>
<dbReference type="RefSeq" id="WP_182961129.1">
    <property type="nucleotide sequence ID" value="NZ_WNXC01000009.1"/>
</dbReference>
<dbReference type="Gene3D" id="1.20.1440.30">
    <property type="entry name" value="Biosynthetic Protein domain"/>
    <property type="match status" value="1"/>
</dbReference>
<reference evidence="2 3" key="1">
    <citation type="submission" date="2019-11" db="EMBL/GenBank/DDBJ databases">
        <title>Description of Pedobacter sp. LMG 31462T.</title>
        <authorList>
            <person name="Carlier A."/>
            <person name="Qi S."/>
            <person name="Vandamme P."/>
        </authorList>
    </citation>
    <scope>NUCLEOTIDE SEQUENCE [LARGE SCALE GENOMIC DNA]</scope>
    <source>
        <strain evidence="2 3">LMG 31462</strain>
    </source>
</reference>
<keyword evidence="1" id="KW-0732">Signal</keyword>
<dbReference type="EMBL" id="WNXC01000009">
    <property type="protein sequence ID" value="MBB2151363.1"/>
    <property type="molecule type" value="Genomic_DNA"/>
</dbReference>